<reference evidence="1" key="1">
    <citation type="journal article" date="2020" name="Nature">
        <title>Giant virus diversity and host interactions through global metagenomics.</title>
        <authorList>
            <person name="Schulz F."/>
            <person name="Roux S."/>
            <person name="Paez-Espino D."/>
            <person name="Jungbluth S."/>
            <person name="Walsh D.A."/>
            <person name="Denef V.J."/>
            <person name="McMahon K.D."/>
            <person name="Konstantinidis K.T."/>
            <person name="Eloe-Fadrosh E.A."/>
            <person name="Kyrpides N.C."/>
            <person name="Woyke T."/>
        </authorList>
    </citation>
    <scope>NUCLEOTIDE SEQUENCE</scope>
    <source>
        <strain evidence="1">GVMAG-M-3300023179-150</strain>
    </source>
</reference>
<organism evidence="1">
    <name type="scientific">viral metagenome</name>
    <dbReference type="NCBI Taxonomy" id="1070528"/>
    <lineage>
        <taxon>unclassified sequences</taxon>
        <taxon>metagenomes</taxon>
        <taxon>organismal metagenomes</taxon>
    </lineage>
</organism>
<dbReference type="EMBL" id="MN739759">
    <property type="protein sequence ID" value="QHT25219.1"/>
    <property type="molecule type" value="Genomic_DNA"/>
</dbReference>
<name>A0A6C0EAD0_9ZZZZ</name>
<dbReference type="AlphaFoldDB" id="A0A6C0EAD0"/>
<protein>
    <submittedName>
        <fullName evidence="1">Uncharacterized protein</fullName>
    </submittedName>
</protein>
<evidence type="ECO:0000313" key="1">
    <source>
        <dbReference type="EMBL" id="QHT25219.1"/>
    </source>
</evidence>
<proteinExistence type="predicted"/>
<accession>A0A6C0EAD0</accession>
<sequence length="52" mass="6406">MLLVLDTLIFFFINLERQQKNTSSSRYFNFFFINLESQQKNASSSRYFNFFY</sequence>